<feature type="coiled-coil region" evidence="1">
    <location>
        <begin position="26"/>
        <end position="53"/>
    </location>
</feature>
<comment type="caution">
    <text evidence="3">The sequence shown here is derived from an EMBL/GenBank/DDBJ whole genome shotgun (WGS) entry which is preliminary data.</text>
</comment>
<sequence>MSNFSKNWESSPKKTAVPSGPLKPHIENAIKLIGNQNQRLEFANNRLMEKDKQIFNKVVDCYSRHDRSRALMYANELAEVRKLAKKVTQVKLALETIALRLTTVKDYGDFVGTVTPALSIIRGVQSSVFQVVPEAERGFLSLSESLSSIVTEAGAGTTMSMPIEAANEDAAKILTDAAAVAEQKIKEKFPELPAEVSREGVQI</sequence>
<reference evidence="3" key="1">
    <citation type="journal article" date="2020" name="mSystems">
        <title>Genome- and Community-Level Interaction Insights into Carbon Utilization and Element Cycling Functions of Hydrothermarchaeota in Hydrothermal Sediment.</title>
        <authorList>
            <person name="Zhou Z."/>
            <person name="Liu Y."/>
            <person name="Xu W."/>
            <person name="Pan J."/>
            <person name="Luo Z.H."/>
            <person name="Li M."/>
        </authorList>
    </citation>
    <scope>NUCLEOTIDE SEQUENCE [LARGE SCALE GENOMIC DNA]</scope>
    <source>
        <strain evidence="3">SpSt-468</strain>
    </source>
</reference>
<evidence type="ECO:0000313" key="3">
    <source>
        <dbReference type="EMBL" id="HFK21148.1"/>
    </source>
</evidence>
<gene>
    <name evidence="3" type="ORF">ENS19_07740</name>
</gene>
<evidence type="ECO:0000256" key="1">
    <source>
        <dbReference type="SAM" id="Coils"/>
    </source>
</evidence>
<organism evidence="3">
    <name type="scientific">Candidatus Methanomethylicus mesodigestus</name>
    <dbReference type="NCBI Taxonomy" id="1867258"/>
    <lineage>
        <taxon>Archaea</taxon>
        <taxon>Thermoproteota</taxon>
        <taxon>Methanosuratincolia</taxon>
        <taxon>Candidatus Methanomethylicales</taxon>
        <taxon>Candidatus Methanomethylicaceae</taxon>
        <taxon>Candidatus Methanomethylicus</taxon>
    </lineage>
</organism>
<keyword evidence="1" id="KW-0175">Coiled coil</keyword>
<accession>A0A7C3F2U1</accession>
<dbReference type="AlphaFoldDB" id="A0A7C3F2U1"/>
<dbReference type="Gene3D" id="6.10.140.1230">
    <property type="match status" value="1"/>
</dbReference>
<feature type="region of interest" description="Disordered" evidence="2">
    <location>
        <begin position="1"/>
        <end position="22"/>
    </location>
</feature>
<name>A0A7C3F2U1_9CREN</name>
<protein>
    <recommendedName>
        <fullName evidence="4">Snf7 family protein</fullName>
    </recommendedName>
</protein>
<dbReference type="EMBL" id="DSTX01000013">
    <property type="protein sequence ID" value="HFK21148.1"/>
    <property type="molecule type" value="Genomic_DNA"/>
</dbReference>
<evidence type="ECO:0008006" key="4">
    <source>
        <dbReference type="Google" id="ProtNLM"/>
    </source>
</evidence>
<evidence type="ECO:0000256" key="2">
    <source>
        <dbReference type="SAM" id="MobiDB-lite"/>
    </source>
</evidence>
<feature type="compositionally biased region" description="Polar residues" evidence="2">
    <location>
        <begin position="1"/>
        <end position="10"/>
    </location>
</feature>
<proteinExistence type="predicted"/>